<proteinExistence type="predicted"/>
<dbReference type="AlphaFoldDB" id="B0CS99"/>
<dbReference type="HOGENOM" id="CLU_158791_0_0_1"/>
<accession>B0CS99</accession>
<dbReference type="RefSeq" id="XP_001874826.1">
    <property type="nucleotide sequence ID" value="XM_001874791.1"/>
</dbReference>
<dbReference type="KEGG" id="lbc:LACBIDRAFT_322144"/>
<dbReference type="Proteomes" id="UP000001194">
    <property type="component" value="Unassembled WGS sequence"/>
</dbReference>
<evidence type="ECO:0000313" key="3">
    <source>
        <dbReference type="Proteomes" id="UP000001194"/>
    </source>
</evidence>
<organism evidence="3">
    <name type="scientific">Laccaria bicolor (strain S238N-H82 / ATCC MYA-4686)</name>
    <name type="common">Bicoloured deceiver</name>
    <name type="synonym">Laccaria laccata var. bicolor</name>
    <dbReference type="NCBI Taxonomy" id="486041"/>
    <lineage>
        <taxon>Eukaryota</taxon>
        <taxon>Fungi</taxon>
        <taxon>Dikarya</taxon>
        <taxon>Basidiomycota</taxon>
        <taxon>Agaricomycotina</taxon>
        <taxon>Agaricomycetes</taxon>
        <taxon>Agaricomycetidae</taxon>
        <taxon>Agaricales</taxon>
        <taxon>Agaricineae</taxon>
        <taxon>Hydnangiaceae</taxon>
        <taxon>Laccaria</taxon>
    </lineage>
</organism>
<dbReference type="GeneID" id="6070395"/>
<reference evidence="2 3" key="1">
    <citation type="journal article" date="2008" name="Nature">
        <title>The genome of Laccaria bicolor provides insights into mycorrhizal symbiosis.</title>
        <authorList>
            <person name="Martin F."/>
            <person name="Aerts A."/>
            <person name="Ahren D."/>
            <person name="Brun A."/>
            <person name="Danchin E.G.J."/>
            <person name="Duchaussoy F."/>
            <person name="Gibon J."/>
            <person name="Kohler A."/>
            <person name="Lindquist E."/>
            <person name="Pereda V."/>
            <person name="Salamov A."/>
            <person name="Shapiro H.J."/>
            <person name="Wuyts J."/>
            <person name="Blaudez D."/>
            <person name="Buee M."/>
            <person name="Brokstein P."/>
            <person name="Canbaeck B."/>
            <person name="Cohen D."/>
            <person name="Courty P.E."/>
            <person name="Coutinho P.M."/>
            <person name="Delaruelle C."/>
            <person name="Detter J.C."/>
            <person name="Deveau A."/>
            <person name="DiFazio S."/>
            <person name="Duplessis S."/>
            <person name="Fraissinet-Tachet L."/>
            <person name="Lucic E."/>
            <person name="Frey-Klett P."/>
            <person name="Fourrey C."/>
            <person name="Feussner I."/>
            <person name="Gay G."/>
            <person name="Grimwood J."/>
            <person name="Hoegger P.J."/>
            <person name="Jain P."/>
            <person name="Kilaru S."/>
            <person name="Labbe J."/>
            <person name="Lin Y.C."/>
            <person name="Legue V."/>
            <person name="Le Tacon F."/>
            <person name="Marmeisse R."/>
            <person name="Melayah D."/>
            <person name="Montanini B."/>
            <person name="Muratet M."/>
            <person name="Nehls U."/>
            <person name="Niculita-Hirzel H."/>
            <person name="Oudot-Le Secq M.P."/>
            <person name="Peter M."/>
            <person name="Quesneville H."/>
            <person name="Rajashekar B."/>
            <person name="Reich M."/>
            <person name="Rouhier N."/>
            <person name="Schmutz J."/>
            <person name="Yin T."/>
            <person name="Chalot M."/>
            <person name="Henrissat B."/>
            <person name="Kuees U."/>
            <person name="Lucas S."/>
            <person name="Van de Peer Y."/>
            <person name="Podila G.K."/>
            <person name="Polle A."/>
            <person name="Pukkila P.J."/>
            <person name="Richardson P.M."/>
            <person name="Rouze P."/>
            <person name="Sanders I.R."/>
            <person name="Stajich J.E."/>
            <person name="Tunlid A."/>
            <person name="Tuskan G."/>
            <person name="Grigoriev I.V."/>
        </authorList>
    </citation>
    <scope>NUCLEOTIDE SEQUENCE [LARGE SCALE GENOMIC DNA]</scope>
    <source>
        <strain evidence="3">S238N-H82 / ATCC MYA-4686</strain>
    </source>
</reference>
<protein>
    <submittedName>
        <fullName evidence="2">Predicted protein</fullName>
    </submittedName>
</protein>
<feature type="coiled-coil region" evidence="1">
    <location>
        <begin position="83"/>
        <end position="117"/>
    </location>
</feature>
<gene>
    <name evidence="2" type="ORF">LACBIDRAFT_322144</name>
</gene>
<name>B0CS99_LACBS</name>
<dbReference type="OrthoDB" id="3254913at2759"/>
<dbReference type="EMBL" id="DS547092">
    <property type="protein sequence ID" value="EDR14267.1"/>
    <property type="molecule type" value="Genomic_DNA"/>
</dbReference>
<evidence type="ECO:0000313" key="2">
    <source>
        <dbReference type="EMBL" id="EDR14267.1"/>
    </source>
</evidence>
<keyword evidence="1" id="KW-0175">Coiled coil</keyword>
<keyword evidence="3" id="KW-1185">Reference proteome</keyword>
<dbReference type="InParanoid" id="B0CS99"/>
<sequence>MSFTQITNGNFNLLIIPLPMTSNFIPTHDKQAGSQLDEAIVEDHSVSPTLPEIPNPDLKLDFSDIIGPSSAEEEKVQKRASNVLKLAEKNEKLKAELKAMTDRIEAAERRKIQLTEQKLAEELSQES</sequence>
<evidence type="ECO:0000256" key="1">
    <source>
        <dbReference type="SAM" id="Coils"/>
    </source>
</evidence>